<feature type="region of interest" description="Disordered" evidence="1">
    <location>
        <begin position="1"/>
        <end position="39"/>
    </location>
</feature>
<dbReference type="Proteomes" id="UP000226592">
    <property type="component" value="Unassembled WGS sequence"/>
</dbReference>
<accession>A0A2D6M0U3</accession>
<dbReference type="AlphaFoldDB" id="A0A2D6M0U3"/>
<evidence type="ECO:0000313" key="2">
    <source>
        <dbReference type="EMBL" id="MAG22046.1"/>
    </source>
</evidence>
<dbReference type="EMBL" id="NZBU01000005">
    <property type="protein sequence ID" value="MAG22046.1"/>
    <property type="molecule type" value="Genomic_DNA"/>
</dbReference>
<evidence type="ECO:0000313" key="3">
    <source>
        <dbReference type="Proteomes" id="UP000226592"/>
    </source>
</evidence>
<reference evidence="3" key="1">
    <citation type="submission" date="2017-09" db="EMBL/GenBank/DDBJ databases">
        <title>The Reconstruction of 2,631 Draft Metagenome-Assembled Genomes from the Global Oceans.</title>
        <authorList>
            <person name="Tully B.J."/>
            <person name="Graham E.D."/>
            <person name="Heidelberg J.F."/>
        </authorList>
    </citation>
    <scope>NUCLEOTIDE SEQUENCE [LARGE SCALE GENOMIC DNA]</scope>
</reference>
<sequence>MSRREEQARIDRALSREPEAKQARRIDMQRSPTLRPETQRTSALLRIPFFGEVLAGFANFIFRRESSRRVARRQPIVRIRGEHFRPLHSARSARGARTRRNIRHIQHPGVRARMGRGLAHRRPR</sequence>
<organism evidence="2 3">
    <name type="scientific">Candidatus Iainarchaeum sp</name>
    <dbReference type="NCBI Taxonomy" id="3101447"/>
    <lineage>
        <taxon>Archaea</taxon>
        <taxon>Candidatus Iainarchaeota</taxon>
        <taxon>Candidatus Iainarchaeia</taxon>
        <taxon>Candidatus Iainarchaeales</taxon>
        <taxon>Candidatus Iainarchaeaceae</taxon>
        <taxon>Candidatus Iainarchaeum</taxon>
    </lineage>
</organism>
<evidence type="ECO:0000256" key="1">
    <source>
        <dbReference type="SAM" id="MobiDB-lite"/>
    </source>
</evidence>
<feature type="compositionally biased region" description="Basic and acidic residues" evidence="1">
    <location>
        <begin position="1"/>
        <end position="28"/>
    </location>
</feature>
<protein>
    <submittedName>
        <fullName evidence="2">Uncharacterized protein</fullName>
    </submittedName>
</protein>
<proteinExistence type="predicted"/>
<name>A0A2D6M0U3_9ARCH</name>
<gene>
    <name evidence="2" type="ORF">CL943_01930</name>
</gene>
<comment type="caution">
    <text evidence="2">The sequence shown here is derived from an EMBL/GenBank/DDBJ whole genome shotgun (WGS) entry which is preliminary data.</text>
</comment>